<dbReference type="PANTHER" id="PTHR34611">
    <property type="match status" value="1"/>
</dbReference>
<name>A0A484Q3S9_9ZZZZ</name>
<sequence length="381" mass="43184">MQVSRLTDAMPHHDAHYKQLFSHPRMVMALLRGFVPQAWVAHIDATALTQLPASYLSDRGEQRHSDRVWRIPLRRHPQNATANIHLLLEFQSRPDPHMALRMMSYVSLLLQAHARTSTQNGRLPPVLAVVLYNGQRAWRAPTEYRDLADACPPDLQAYQPQLRYLLLDPLQLACSGAAYIDNPVALLFQLEQSRHPNDMTNILADLARCTRSPGDASLRRAFLEWLRNALLPGRFPSLKLSTIDDLEEFRDMLADTVKDWTRQWKREGMQEGRREGKRLGMLEGRREGRREGRKEGRQAGRQEGKHDATRTLLTRQLTCRFGPVPAAIGQRIARASLQDLEQWSLALLDAPDIGSVFAHTQFALEKEKAAEAALPAGKPAS</sequence>
<reference evidence="4" key="1">
    <citation type="submission" date="2019-03" db="EMBL/GenBank/DDBJ databases">
        <authorList>
            <person name="Danneels B."/>
        </authorList>
    </citation>
    <scope>NUCLEOTIDE SEQUENCE</scope>
</reference>
<evidence type="ECO:0000313" key="5">
    <source>
        <dbReference type="EMBL" id="VFR61463.1"/>
    </source>
</evidence>
<feature type="domain" description="Transposase (putative) YhgA-like" evidence="2">
    <location>
        <begin position="12"/>
        <end position="207"/>
    </location>
</feature>
<accession>A0A484Q3S9</accession>
<dbReference type="Pfam" id="PF14261">
    <property type="entry name" value="DUF4351"/>
    <property type="match status" value="1"/>
</dbReference>
<dbReference type="AlphaFoldDB" id="A0A484Q3S9"/>
<organism evidence="4">
    <name type="scientific">plant metagenome</name>
    <dbReference type="NCBI Taxonomy" id="1297885"/>
    <lineage>
        <taxon>unclassified sequences</taxon>
        <taxon>metagenomes</taxon>
        <taxon>organismal metagenomes</taxon>
    </lineage>
</organism>
<evidence type="ECO:0000259" key="3">
    <source>
        <dbReference type="Pfam" id="PF14261"/>
    </source>
</evidence>
<dbReference type="InterPro" id="IPR051699">
    <property type="entry name" value="Rpn/YhgA-like_nuclease"/>
</dbReference>
<gene>
    <name evidence="4" type="ORF">ANK1_4236</name>
    <name evidence="5" type="ORF">ANK2_4237</name>
</gene>
<dbReference type="Pfam" id="PF04754">
    <property type="entry name" value="Transposase_31"/>
    <property type="match status" value="1"/>
</dbReference>
<dbReference type="InterPro" id="IPR025587">
    <property type="entry name" value="DUF4351"/>
</dbReference>
<evidence type="ECO:0000259" key="2">
    <source>
        <dbReference type="Pfam" id="PF04754"/>
    </source>
</evidence>
<feature type="domain" description="DUF4351" evidence="3">
    <location>
        <begin position="302"/>
        <end position="351"/>
    </location>
</feature>
<feature type="region of interest" description="Disordered" evidence="1">
    <location>
        <begin position="268"/>
        <end position="309"/>
    </location>
</feature>
<dbReference type="EMBL" id="CAADIF010000005">
    <property type="protein sequence ID" value="VFR61463.1"/>
    <property type="molecule type" value="Genomic_DNA"/>
</dbReference>
<dbReference type="InterPro" id="IPR006842">
    <property type="entry name" value="Transposase_31"/>
</dbReference>
<evidence type="ECO:0000313" key="4">
    <source>
        <dbReference type="EMBL" id="VFR32792.1"/>
    </source>
</evidence>
<dbReference type="EMBL" id="CAADIA010000006">
    <property type="protein sequence ID" value="VFR32792.1"/>
    <property type="molecule type" value="Genomic_DNA"/>
</dbReference>
<evidence type="ECO:0000256" key="1">
    <source>
        <dbReference type="SAM" id="MobiDB-lite"/>
    </source>
</evidence>
<dbReference type="GO" id="GO:0006310">
    <property type="term" value="P:DNA recombination"/>
    <property type="evidence" value="ECO:0007669"/>
    <property type="project" value="TreeGrafter"/>
</dbReference>
<dbReference type="GO" id="GO:1990238">
    <property type="term" value="F:double-stranded DNA endonuclease activity"/>
    <property type="evidence" value="ECO:0007669"/>
    <property type="project" value="TreeGrafter"/>
</dbReference>
<proteinExistence type="predicted"/>
<dbReference type="PANTHER" id="PTHR34611:SF2">
    <property type="entry name" value="INACTIVE RECOMBINATION-PROMOTING NUCLEASE-LIKE PROTEIN RPNE-RELATED"/>
    <property type="match status" value="1"/>
</dbReference>
<protein>
    <submittedName>
        <fullName evidence="4">Putative transposase</fullName>
    </submittedName>
</protein>